<dbReference type="Proteomes" id="UP000324222">
    <property type="component" value="Unassembled WGS sequence"/>
</dbReference>
<evidence type="ECO:0000313" key="2">
    <source>
        <dbReference type="EMBL" id="MPC98224.1"/>
    </source>
</evidence>
<reference evidence="2 3" key="1">
    <citation type="submission" date="2019-05" db="EMBL/GenBank/DDBJ databases">
        <title>Another draft genome of Portunus trituberculatus and its Hox gene families provides insights of decapod evolution.</title>
        <authorList>
            <person name="Jeong J.-H."/>
            <person name="Song I."/>
            <person name="Kim S."/>
            <person name="Choi T."/>
            <person name="Kim D."/>
            <person name="Ryu S."/>
            <person name="Kim W."/>
        </authorList>
    </citation>
    <scope>NUCLEOTIDE SEQUENCE [LARGE SCALE GENOMIC DNA]</scope>
    <source>
        <tissue evidence="2">Muscle</tissue>
    </source>
</reference>
<dbReference type="AlphaFoldDB" id="A0A5B7K0U7"/>
<name>A0A5B7K0U7_PORTR</name>
<sequence>MTRQHEAGQGKDQLYRTSLPPQPQGLSSRPHSLHPQHGPIPFSVQ</sequence>
<evidence type="ECO:0000256" key="1">
    <source>
        <dbReference type="SAM" id="MobiDB-lite"/>
    </source>
</evidence>
<feature type="region of interest" description="Disordered" evidence="1">
    <location>
        <begin position="1"/>
        <end position="45"/>
    </location>
</feature>
<organism evidence="2 3">
    <name type="scientific">Portunus trituberculatus</name>
    <name type="common">Swimming crab</name>
    <name type="synonym">Neptunus trituberculatus</name>
    <dbReference type="NCBI Taxonomy" id="210409"/>
    <lineage>
        <taxon>Eukaryota</taxon>
        <taxon>Metazoa</taxon>
        <taxon>Ecdysozoa</taxon>
        <taxon>Arthropoda</taxon>
        <taxon>Crustacea</taxon>
        <taxon>Multicrustacea</taxon>
        <taxon>Malacostraca</taxon>
        <taxon>Eumalacostraca</taxon>
        <taxon>Eucarida</taxon>
        <taxon>Decapoda</taxon>
        <taxon>Pleocyemata</taxon>
        <taxon>Brachyura</taxon>
        <taxon>Eubrachyura</taxon>
        <taxon>Portunoidea</taxon>
        <taxon>Portunidae</taxon>
        <taxon>Portuninae</taxon>
        <taxon>Portunus</taxon>
    </lineage>
</organism>
<accession>A0A5B7K0U7</accession>
<dbReference type="EMBL" id="VSRR010113121">
    <property type="protein sequence ID" value="MPC98224.1"/>
    <property type="molecule type" value="Genomic_DNA"/>
</dbReference>
<keyword evidence="3" id="KW-1185">Reference proteome</keyword>
<comment type="caution">
    <text evidence="2">The sequence shown here is derived from an EMBL/GenBank/DDBJ whole genome shotgun (WGS) entry which is preliminary data.</text>
</comment>
<proteinExistence type="predicted"/>
<gene>
    <name evidence="2" type="ORF">E2C01_093582</name>
</gene>
<protein>
    <submittedName>
        <fullName evidence="2">Uncharacterized protein</fullName>
    </submittedName>
</protein>
<evidence type="ECO:0000313" key="3">
    <source>
        <dbReference type="Proteomes" id="UP000324222"/>
    </source>
</evidence>